<dbReference type="InterPro" id="IPR000440">
    <property type="entry name" value="NADH_UbQ/plastoQ_OxRdtase_su3"/>
</dbReference>
<keyword evidence="6 8" id="KW-0472">Membrane</keyword>
<evidence type="ECO:0000256" key="3">
    <source>
        <dbReference type="ARBA" id="ARBA00022448"/>
    </source>
</evidence>
<comment type="catalytic activity">
    <reaction evidence="7">
        <text>a quinone + NADH + 5 H(+)(in) = a quinol + NAD(+) + 4 H(+)(out)</text>
        <dbReference type="Rhea" id="RHEA:57888"/>
        <dbReference type="ChEBI" id="CHEBI:15378"/>
        <dbReference type="ChEBI" id="CHEBI:24646"/>
        <dbReference type="ChEBI" id="CHEBI:57540"/>
        <dbReference type="ChEBI" id="CHEBI:57945"/>
        <dbReference type="ChEBI" id="CHEBI:132124"/>
    </reaction>
</comment>
<dbReference type="AlphaFoldDB" id="A0A1H0V4V3"/>
<dbReference type="Pfam" id="PF00507">
    <property type="entry name" value="Oxidored_q4"/>
    <property type="match status" value="1"/>
</dbReference>
<evidence type="ECO:0000256" key="5">
    <source>
        <dbReference type="ARBA" id="ARBA00022989"/>
    </source>
</evidence>
<dbReference type="InterPro" id="IPR038430">
    <property type="entry name" value="NDAH_ubi_oxred_su3_sf"/>
</dbReference>
<dbReference type="GO" id="GO:0005886">
    <property type="term" value="C:plasma membrane"/>
    <property type="evidence" value="ECO:0007669"/>
    <property type="project" value="UniProtKB-SubCell"/>
</dbReference>
<dbReference type="GO" id="GO:0008137">
    <property type="term" value="F:NADH dehydrogenase (ubiquinone) activity"/>
    <property type="evidence" value="ECO:0007669"/>
    <property type="project" value="InterPro"/>
</dbReference>
<keyword evidence="10" id="KW-1185">Reference proteome</keyword>
<dbReference type="GO" id="GO:0030964">
    <property type="term" value="C:NADH dehydrogenase complex"/>
    <property type="evidence" value="ECO:0007669"/>
    <property type="project" value="TreeGrafter"/>
</dbReference>
<evidence type="ECO:0000256" key="6">
    <source>
        <dbReference type="ARBA" id="ARBA00023136"/>
    </source>
</evidence>
<evidence type="ECO:0000256" key="2">
    <source>
        <dbReference type="ARBA" id="ARBA00008472"/>
    </source>
</evidence>
<dbReference type="OrthoDB" id="9791970at2"/>
<reference evidence="9 10" key="1">
    <citation type="submission" date="2016-10" db="EMBL/GenBank/DDBJ databases">
        <authorList>
            <person name="de Groot N.N."/>
        </authorList>
    </citation>
    <scope>NUCLEOTIDE SEQUENCE [LARGE SCALE GENOMIC DNA]</scope>
    <source>
        <strain evidence="9 10">DSM 12130</strain>
    </source>
</reference>
<evidence type="ECO:0000256" key="8">
    <source>
        <dbReference type="SAM" id="Phobius"/>
    </source>
</evidence>
<feature type="transmembrane region" description="Helical" evidence="8">
    <location>
        <begin position="14"/>
        <end position="39"/>
    </location>
</feature>
<dbReference type="EMBL" id="FNJI01000041">
    <property type="protein sequence ID" value="SDP73589.1"/>
    <property type="molecule type" value="Genomic_DNA"/>
</dbReference>
<keyword evidence="4 7" id="KW-0812">Transmembrane</keyword>
<feature type="transmembrane region" description="Helical" evidence="8">
    <location>
        <begin position="72"/>
        <end position="96"/>
    </location>
</feature>
<evidence type="ECO:0000313" key="9">
    <source>
        <dbReference type="EMBL" id="SDP73589.1"/>
    </source>
</evidence>
<comment type="function">
    <text evidence="7">NDH-1 shuttles electrons from NADH, via FMN and iron-sulfur (Fe-S) centers, to quinones in the respiratory chain.</text>
</comment>
<comment type="similarity">
    <text evidence="2 7">Belongs to the complex I subunit 3 family.</text>
</comment>
<comment type="subcellular location">
    <subcellularLocation>
        <location evidence="7">Cell membrane</location>
        <topology evidence="7">Multi-pass membrane protein</topology>
    </subcellularLocation>
    <subcellularLocation>
        <location evidence="1">Membrane</location>
    </subcellularLocation>
</comment>
<evidence type="ECO:0000256" key="1">
    <source>
        <dbReference type="ARBA" id="ARBA00004370"/>
    </source>
</evidence>
<gene>
    <name evidence="9" type="ORF">SAMN05660330_03881</name>
</gene>
<dbReference type="STRING" id="91360.SAMN05660330_03881"/>
<evidence type="ECO:0000313" key="10">
    <source>
        <dbReference type="Proteomes" id="UP000199073"/>
    </source>
</evidence>
<feature type="transmembrane region" description="Helical" evidence="8">
    <location>
        <begin position="108"/>
        <end position="131"/>
    </location>
</feature>
<dbReference type="PANTHER" id="PTHR11058">
    <property type="entry name" value="NADH-UBIQUINONE OXIDOREDUCTASE CHAIN 3"/>
    <property type="match status" value="1"/>
</dbReference>
<organism evidence="9 10">
    <name type="scientific">Desulforhopalus singaporensis</name>
    <dbReference type="NCBI Taxonomy" id="91360"/>
    <lineage>
        <taxon>Bacteria</taxon>
        <taxon>Pseudomonadati</taxon>
        <taxon>Thermodesulfobacteriota</taxon>
        <taxon>Desulfobulbia</taxon>
        <taxon>Desulfobulbales</taxon>
        <taxon>Desulfocapsaceae</taxon>
        <taxon>Desulforhopalus</taxon>
    </lineage>
</organism>
<dbReference type="Gene3D" id="1.20.58.1610">
    <property type="entry name" value="NADH:ubiquinone/plastoquinone oxidoreductase, chain 3"/>
    <property type="match status" value="1"/>
</dbReference>
<name>A0A1H0V4V3_9BACT</name>
<keyword evidence="3" id="KW-0813">Transport</keyword>
<protein>
    <recommendedName>
        <fullName evidence="7">NADH-quinone oxidoreductase subunit</fullName>
        <ecNumber evidence="7">7.1.1.-</ecNumber>
    </recommendedName>
</protein>
<dbReference type="PANTHER" id="PTHR11058:SF9">
    <property type="entry name" value="NADH-UBIQUINONE OXIDOREDUCTASE CHAIN 3"/>
    <property type="match status" value="1"/>
</dbReference>
<keyword evidence="7" id="KW-0874">Quinone</keyword>
<keyword evidence="7" id="KW-0520">NAD</keyword>
<proteinExistence type="inferred from homology"/>
<evidence type="ECO:0000256" key="4">
    <source>
        <dbReference type="ARBA" id="ARBA00022692"/>
    </source>
</evidence>
<keyword evidence="5 8" id="KW-1133">Transmembrane helix</keyword>
<dbReference type="EC" id="7.1.1.-" evidence="7"/>
<sequence>MEQQFTTFMYHEHVLWIAAFTLGGLAFALGPIAIVYLLMPLRTRQVAQKAKQFIECGMDPIGDSWIRYGVVFYLYALIFLAFDVDVLFLFPVATAYNDAVFASSIRDFIEIVLFVGILSLAIVYAWIKGVFKWERKTYLRR</sequence>
<dbReference type="Proteomes" id="UP000199073">
    <property type="component" value="Unassembled WGS sequence"/>
</dbReference>
<evidence type="ECO:0000256" key="7">
    <source>
        <dbReference type="RuleBase" id="RU003639"/>
    </source>
</evidence>
<dbReference type="GO" id="GO:0048038">
    <property type="term" value="F:quinone binding"/>
    <property type="evidence" value="ECO:0007669"/>
    <property type="project" value="UniProtKB-KW"/>
</dbReference>
<accession>A0A1H0V4V3</accession>
<dbReference type="RefSeq" id="WP_092225793.1">
    <property type="nucleotide sequence ID" value="NZ_FNJI01000041.1"/>
</dbReference>